<gene>
    <name evidence="1" type="ORF">OFUS_LOCUS1393</name>
</gene>
<name>A0A8J1U7P8_OWEFU</name>
<dbReference type="Proteomes" id="UP000749559">
    <property type="component" value="Unassembled WGS sequence"/>
</dbReference>
<protein>
    <submittedName>
        <fullName evidence="1">Uncharacterized protein</fullName>
    </submittedName>
</protein>
<accession>A0A8J1U7P8</accession>
<organism evidence="1 2">
    <name type="scientific">Owenia fusiformis</name>
    <name type="common">Polychaete worm</name>
    <dbReference type="NCBI Taxonomy" id="6347"/>
    <lineage>
        <taxon>Eukaryota</taxon>
        <taxon>Metazoa</taxon>
        <taxon>Spiralia</taxon>
        <taxon>Lophotrochozoa</taxon>
        <taxon>Annelida</taxon>
        <taxon>Polychaeta</taxon>
        <taxon>Sedentaria</taxon>
        <taxon>Canalipalpata</taxon>
        <taxon>Sabellida</taxon>
        <taxon>Oweniida</taxon>
        <taxon>Oweniidae</taxon>
        <taxon>Owenia</taxon>
    </lineage>
</organism>
<sequence length="156" mass="18350">MEHTKTLSIRKIHEKLLRQPELDLFQVFFSIIPLNQGNILTNRNAIKGKWCRIMKKVLSKSRASDKEKQEQLLNGLITLEFKHQMNKNLKTVKSSEIFEKKKCTNKKSKWSSDTELIKQFKRSVIRLKLQLSKCKKTLAEVKLGKNQVKEQVKKDK</sequence>
<comment type="caution">
    <text evidence="1">The sequence shown here is derived from an EMBL/GenBank/DDBJ whole genome shotgun (WGS) entry which is preliminary data.</text>
</comment>
<dbReference type="EMBL" id="CAIIXF020000001">
    <property type="protein sequence ID" value="CAH1773857.1"/>
    <property type="molecule type" value="Genomic_DNA"/>
</dbReference>
<evidence type="ECO:0000313" key="2">
    <source>
        <dbReference type="Proteomes" id="UP000749559"/>
    </source>
</evidence>
<keyword evidence="2" id="KW-1185">Reference proteome</keyword>
<reference evidence="1" key="1">
    <citation type="submission" date="2022-03" db="EMBL/GenBank/DDBJ databases">
        <authorList>
            <person name="Martin C."/>
        </authorList>
    </citation>
    <scope>NUCLEOTIDE SEQUENCE</scope>
</reference>
<evidence type="ECO:0000313" key="1">
    <source>
        <dbReference type="EMBL" id="CAH1773857.1"/>
    </source>
</evidence>
<proteinExistence type="predicted"/>
<dbReference type="AlphaFoldDB" id="A0A8J1U7P8"/>